<dbReference type="KEGG" id="lho:LOOC260_122520"/>
<dbReference type="PROSITE" id="PS00356">
    <property type="entry name" value="HTH_LACI_1"/>
    <property type="match status" value="1"/>
</dbReference>
<dbReference type="EMBL" id="AP014680">
    <property type="protein sequence ID" value="BAP86757.1"/>
    <property type="molecule type" value="Genomic_DNA"/>
</dbReference>
<dbReference type="InterPro" id="IPR001761">
    <property type="entry name" value="Peripla_BP/Lac1_sug-bd_dom"/>
</dbReference>
<dbReference type="AlphaFoldDB" id="A0A0A1GX79"/>
<name>A0A0A1GX79_9LACO</name>
<sequence length="317" mass="35576">MITIRDVAKRAGVSVSTASRALNNNPRISDTTRVKVRKIADKLGYLPNYNAKNLTLGKANVVGVIFPPIDEDSQDNPFYIDMLRGINDSSLSHNFVLSVAMGSTTAKLLQNVKSMVQQAKIKSFVVLYTDSNDSVIKYLRQQQLDFVVIGQPEEGYADRFVDNDNVAAGQAATDYLIKHFSVKHPLFVQSEHKWQYEINRRLGYEKSMQINGLAPTLFELPETNLAQSLTTFLANHTQIDAVISTDDLGFISFYQAWQTIRPQNDVPAICFNRSSLINLLGQKIATVDMLPKELGSAAAELLFKQQQRQKIIEYKIN</sequence>
<dbReference type="InterPro" id="IPR000843">
    <property type="entry name" value="HTH_LacI"/>
</dbReference>
<keyword evidence="3" id="KW-0804">Transcription</keyword>
<evidence type="ECO:0000259" key="4">
    <source>
        <dbReference type="PROSITE" id="PS50932"/>
    </source>
</evidence>
<dbReference type="HOGENOM" id="CLU_037628_6_2_9"/>
<dbReference type="SUPFAM" id="SSF53822">
    <property type="entry name" value="Periplasmic binding protein-like I"/>
    <property type="match status" value="1"/>
</dbReference>
<organism evidence="5 6">
    <name type="scientific">Paucilactobacillus hokkaidonensis JCM 18461</name>
    <dbReference type="NCBI Taxonomy" id="1291742"/>
    <lineage>
        <taxon>Bacteria</taxon>
        <taxon>Bacillati</taxon>
        <taxon>Bacillota</taxon>
        <taxon>Bacilli</taxon>
        <taxon>Lactobacillales</taxon>
        <taxon>Lactobacillaceae</taxon>
        <taxon>Paucilactobacillus</taxon>
    </lineage>
</organism>
<reference evidence="5 6" key="1">
    <citation type="submission" date="2014-11" db="EMBL/GenBank/DDBJ databases">
        <title>Complete genome sequence and analysis of Lactobacillus hokkaidonensis LOOC260T.</title>
        <authorList>
            <person name="Tanizawa Y."/>
            <person name="Tohno M."/>
            <person name="Kaminuma E."/>
            <person name="Nakamura Y."/>
            <person name="Arita M."/>
        </authorList>
    </citation>
    <scope>NUCLEOTIDE SEQUENCE [LARGE SCALE GENOMIC DNA]</scope>
    <source>
        <strain evidence="5 6">LOOC260</strain>
    </source>
</reference>
<dbReference type="RefSeq" id="WP_041095053.1">
    <property type="nucleotide sequence ID" value="NZ_AP014680.1"/>
</dbReference>
<evidence type="ECO:0000256" key="3">
    <source>
        <dbReference type="ARBA" id="ARBA00023163"/>
    </source>
</evidence>
<proteinExistence type="predicted"/>
<dbReference type="Pfam" id="PF00356">
    <property type="entry name" value="LacI"/>
    <property type="match status" value="1"/>
</dbReference>
<dbReference type="Gene3D" id="3.40.50.2300">
    <property type="match status" value="2"/>
</dbReference>
<dbReference type="Gene3D" id="1.10.260.40">
    <property type="entry name" value="lambda repressor-like DNA-binding domains"/>
    <property type="match status" value="1"/>
</dbReference>
<evidence type="ECO:0000313" key="6">
    <source>
        <dbReference type="Proteomes" id="UP000031620"/>
    </source>
</evidence>
<dbReference type="InterPro" id="IPR010982">
    <property type="entry name" value="Lambda_DNA-bd_dom_sf"/>
</dbReference>
<dbReference type="STRING" id="1291742.LOOC260_122520"/>
<dbReference type="InterPro" id="IPR028082">
    <property type="entry name" value="Peripla_BP_I"/>
</dbReference>
<keyword evidence="1" id="KW-0805">Transcription regulation</keyword>
<protein>
    <submittedName>
        <fullName evidence="5">LacI family transcriptional regulator</fullName>
    </submittedName>
</protein>
<dbReference type="Pfam" id="PF00532">
    <property type="entry name" value="Peripla_BP_1"/>
    <property type="match status" value="1"/>
</dbReference>
<dbReference type="PANTHER" id="PTHR30146:SF109">
    <property type="entry name" value="HTH-TYPE TRANSCRIPTIONAL REGULATOR GALS"/>
    <property type="match status" value="1"/>
</dbReference>
<evidence type="ECO:0000256" key="1">
    <source>
        <dbReference type="ARBA" id="ARBA00023015"/>
    </source>
</evidence>
<accession>A0A0A1GX79</accession>
<dbReference type="GO" id="GO:0003700">
    <property type="term" value="F:DNA-binding transcription factor activity"/>
    <property type="evidence" value="ECO:0007669"/>
    <property type="project" value="TreeGrafter"/>
</dbReference>
<dbReference type="Proteomes" id="UP000031620">
    <property type="component" value="Chromosome"/>
</dbReference>
<dbReference type="SUPFAM" id="SSF47413">
    <property type="entry name" value="lambda repressor-like DNA-binding domains"/>
    <property type="match status" value="1"/>
</dbReference>
<dbReference type="CDD" id="cd01392">
    <property type="entry name" value="HTH_LacI"/>
    <property type="match status" value="1"/>
</dbReference>
<dbReference type="GO" id="GO:0000976">
    <property type="term" value="F:transcription cis-regulatory region binding"/>
    <property type="evidence" value="ECO:0007669"/>
    <property type="project" value="TreeGrafter"/>
</dbReference>
<feature type="domain" description="HTH lacI-type" evidence="4">
    <location>
        <begin position="2"/>
        <end position="56"/>
    </location>
</feature>
<dbReference type="PANTHER" id="PTHR30146">
    <property type="entry name" value="LACI-RELATED TRANSCRIPTIONAL REPRESSOR"/>
    <property type="match status" value="1"/>
</dbReference>
<evidence type="ECO:0000313" key="5">
    <source>
        <dbReference type="EMBL" id="BAP86757.1"/>
    </source>
</evidence>
<dbReference type="PRINTS" id="PR00036">
    <property type="entry name" value="HTHLACI"/>
</dbReference>
<dbReference type="SMART" id="SM00354">
    <property type="entry name" value="HTH_LACI"/>
    <property type="match status" value="1"/>
</dbReference>
<keyword evidence="2" id="KW-0238">DNA-binding</keyword>
<dbReference type="PROSITE" id="PS50932">
    <property type="entry name" value="HTH_LACI_2"/>
    <property type="match status" value="1"/>
</dbReference>
<evidence type="ECO:0000256" key="2">
    <source>
        <dbReference type="ARBA" id="ARBA00023125"/>
    </source>
</evidence>
<gene>
    <name evidence="5" type="ORF">LOOC260_122520</name>
</gene>